<dbReference type="GO" id="GO:0005634">
    <property type="term" value="C:nucleus"/>
    <property type="evidence" value="ECO:0007669"/>
    <property type="project" value="TreeGrafter"/>
</dbReference>
<feature type="compositionally biased region" description="Low complexity" evidence="7">
    <location>
        <begin position="678"/>
        <end position="687"/>
    </location>
</feature>
<feature type="compositionally biased region" description="Acidic residues" evidence="7">
    <location>
        <begin position="29"/>
        <end position="42"/>
    </location>
</feature>
<evidence type="ECO:0000256" key="2">
    <source>
        <dbReference type="ARBA" id="ARBA00022723"/>
    </source>
</evidence>
<dbReference type="Proteomes" id="UP001075354">
    <property type="component" value="Chromosome 8"/>
</dbReference>
<feature type="compositionally biased region" description="Basic and acidic residues" evidence="7">
    <location>
        <begin position="473"/>
        <end position="483"/>
    </location>
</feature>
<feature type="compositionally biased region" description="Basic residues" evidence="7">
    <location>
        <begin position="276"/>
        <end position="292"/>
    </location>
</feature>
<keyword evidence="2 6" id="KW-0479">Metal-binding</keyword>
<comment type="caution">
    <text evidence="9">The sequence shown here is derived from an EMBL/GenBank/DDBJ whole genome shotgun (WGS) entry which is preliminary data.</text>
</comment>
<feature type="compositionally biased region" description="Basic and acidic residues" evidence="7">
    <location>
        <begin position="92"/>
        <end position="104"/>
    </location>
</feature>
<evidence type="ECO:0000313" key="10">
    <source>
        <dbReference type="Proteomes" id="UP001075354"/>
    </source>
</evidence>
<feature type="compositionally biased region" description="Basic and acidic residues" evidence="7">
    <location>
        <begin position="203"/>
        <end position="214"/>
    </location>
</feature>
<feature type="compositionally biased region" description="Basic and acidic residues" evidence="7">
    <location>
        <begin position="878"/>
        <end position="899"/>
    </location>
</feature>
<feature type="region of interest" description="Disordered" evidence="7">
    <location>
        <begin position="473"/>
        <end position="785"/>
    </location>
</feature>
<feature type="domain" description="C3H1-type" evidence="8">
    <location>
        <begin position="362"/>
        <end position="389"/>
    </location>
</feature>
<feature type="compositionally biased region" description="Basic and acidic residues" evidence="7">
    <location>
        <begin position="162"/>
        <end position="185"/>
    </location>
</feature>
<dbReference type="GO" id="GO:0045892">
    <property type="term" value="P:negative regulation of DNA-templated transcription"/>
    <property type="evidence" value="ECO:0007669"/>
    <property type="project" value="InterPro"/>
</dbReference>
<feature type="zinc finger region" description="C3H1-type" evidence="6">
    <location>
        <begin position="390"/>
        <end position="413"/>
    </location>
</feature>
<dbReference type="SUPFAM" id="SSF90229">
    <property type="entry name" value="CCCH zinc finger"/>
    <property type="match status" value="2"/>
</dbReference>
<feature type="compositionally biased region" description="Gly residues" evidence="7">
    <location>
        <begin position="293"/>
        <end position="304"/>
    </location>
</feature>
<evidence type="ECO:0000256" key="4">
    <source>
        <dbReference type="ARBA" id="ARBA00022771"/>
    </source>
</evidence>
<feature type="region of interest" description="Disordered" evidence="7">
    <location>
        <begin position="1"/>
        <end position="332"/>
    </location>
</feature>
<feature type="zinc finger region" description="C3H1-type" evidence="6">
    <location>
        <begin position="332"/>
        <end position="360"/>
    </location>
</feature>
<feature type="zinc finger region" description="C3H1-type" evidence="6">
    <location>
        <begin position="362"/>
        <end position="389"/>
    </location>
</feature>
<feature type="compositionally biased region" description="Polar residues" evidence="7">
    <location>
        <begin position="817"/>
        <end position="827"/>
    </location>
</feature>
<feature type="compositionally biased region" description="Basic and acidic residues" evidence="7">
    <location>
        <begin position="236"/>
        <end position="255"/>
    </location>
</feature>
<feature type="compositionally biased region" description="Low complexity" evidence="7">
    <location>
        <begin position="852"/>
        <end position="872"/>
    </location>
</feature>
<feature type="compositionally biased region" description="Low complexity" evidence="7">
    <location>
        <begin position="828"/>
        <end position="840"/>
    </location>
</feature>
<dbReference type="Gene3D" id="4.10.1000.10">
    <property type="entry name" value="Zinc finger, CCCH-type"/>
    <property type="match status" value="1"/>
</dbReference>
<keyword evidence="5 6" id="KW-0862">Zinc</keyword>
<dbReference type="EMBL" id="JAPTSV010000008">
    <property type="protein sequence ID" value="KAJ1525017.1"/>
    <property type="molecule type" value="Genomic_DNA"/>
</dbReference>
<dbReference type="InterPro" id="IPR000571">
    <property type="entry name" value="Znf_CCCH"/>
</dbReference>
<evidence type="ECO:0000256" key="3">
    <source>
        <dbReference type="ARBA" id="ARBA00022737"/>
    </source>
</evidence>
<feature type="compositionally biased region" description="Acidic residues" evidence="7">
    <location>
        <begin position="590"/>
        <end position="604"/>
    </location>
</feature>
<feature type="compositionally biased region" description="Low complexity" evidence="7">
    <location>
        <begin position="558"/>
        <end position="569"/>
    </location>
</feature>
<sequence>MALESEPQSTPLGGSNLDALKSESSNNVDLEDGEIDDDDDDNAVPAVSAASGPAPAPAPAAAPAAAPPHPHTPAKSASASGPSTPRVASGPKNHDGDRRDRHESGLPVWMQRRLGPTPPKGKKNKGSWGPPHKNTYVEEDDDDFAVHLEKALQAKARAQQANKERSGEEVEGHEERHSEGEDDHPSRKKRKRKKSREEDAEGERERDRDRDREPKKKRRGLEGDDEDMIFVRGASPHRDHPGSPSFRDFDHDRSYDSFGEEEDEYDENPPGFSSRGRGRGSKMMRGTGRGRGRMGGANEGGRGGFMSKRGGKRGNSRGGAGSKFQQRPGRERSQDTICMHFMQGKCPKDADECPYSHDAQPRRKLELCKFYNMNCCAKREKCLYMHKDFPCKYFHTGRRCNSGDKCRYSHGPLTDTTRGVLLKHIELAPKEILGEFRRLTREQAIQLIERAAKMRAEGKNPEGVDLLRLHEEDGYESDRDRAHTPMPSSPGDMEHIEPEARRNRGEDGRRRDHHSNHDRERNKDRSQTDRREFGDKRERRERRRKRRWDSPDDSSSGLLKLQETLQQQLKDQDDSERVSEKQTPGHSIDNSDDLVIDEGLEDAANETKAKGIKSSDADSKDDNVPFNSSSEDKHMQDFLGDETSPDKPGKSEFSGDSGDDSRDASGGIPSHLPKRTRQLFLRIQQQQREAEHNKDSKADDADDDAGGAAEDDWYSSDEEGPRSLTDVLKNLKDGQKGTNPKSGGEVNNKIEPVSHSPASKADQSKDNAGQLPRRPPLLPTPNLTELMNKSAIDQLLSTIRNGPAISALPSAMPAVASSESTSTVGLQSPSSVTPAPAAPVRDPRLSRDPRSRSSSMAATATAASPQSSPSPAVADVQVRADPRRDSRPDPRSERRDPRLESSATPMDAAGSGLGLSSPRPDQRTDFRHSDPRAARADSRRSSDGSNSNSSIMSKSIYDAPIVSGAGDVDLRIRNIPPEAVGDTDFRRQYGAGDMDLRRDIPSSLPGSNLFPNQDTDLRFRLGLPPREQENDYAAASQGDLDLRRMMLPFKPPPAHTPATEIDASLASHTPAPYRVVLIDIPKSDLSNLKISRMDAQAKLDPRLRHIFGPSQSDVAPIGSEFPHSDTPLSPPSDLLPQNNVTPTPVNPRPDPRRRNSSSGANRPADPRQSRIGIGPGMASMMCPSTPRIDEFDEPQMADTDLRMQGQFGRQQATWDNVHRNRGLLPHPEASWMPNSASAFGRMGHGQPHQHQSYHQQRSYTPPPPT</sequence>
<feature type="domain" description="C3H1-type" evidence="8">
    <location>
        <begin position="332"/>
        <end position="360"/>
    </location>
</feature>
<feature type="compositionally biased region" description="Basic and acidic residues" evidence="7">
    <location>
        <begin position="841"/>
        <end position="851"/>
    </location>
</feature>
<feature type="compositionally biased region" description="Low complexity" evidence="7">
    <location>
        <begin position="943"/>
        <end position="952"/>
    </location>
</feature>
<feature type="domain" description="C3H1-type" evidence="8">
    <location>
        <begin position="390"/>
        <end position="413"/>
    </location>
</feature>
<keyword evidence="4 6" id="KW-0863">Zinc-finger</keyword>
<dbReference type="InterPro" id="IPR054361">
    <property type="entry name" value="Znf-CCCH_ZC3H4/6/8"/>
</dbReference>
<keyword evidence="1" id="KW-0597">Phosphoprotein</keyword>
<evidence type="ECO:0000256" key="1">
    <source>
        <dbReference type="ARBA" id="ARBA00022553"/>
    </source>
</evidence>
<dbReference type="GO" id="GO:0003723">
    <property type="term" value="F:RNA binding"/>
    <property type="evidence" value="ECO:0007669"/>
    <property type="project" value="InterPro"/>
</dbReference>
<feature type="region of interest" description="Disordered" evidence="7">
    <location>
        <begin position="812"/>
        <end position="952"/>
    </location>
</feature>
<dbReference type="GO" id="GO:0008270">
    <property type="term" value="F:zinc ion binding"/>
    <property type="evidence" value="ECO:0007669"/>
    <property type="project" value="UniProtKB-KW"/>
</dbReference>
<feature type="region of interest" description="Disordered" evidence="7">
    <location>
        <begin position="1106"/>
        <end position="1180"/>
    </location>
</feature>
<dbReference type="AlphaFoldDB" id="A0AAV7XNK1"/>
<protein>
    <recommendedName>
        <fullName evidence="8">C3H1-type domain-containing protein</fullName>
    </recommendedName>
</protein>
<feature type="compositionally biased region" description="Basic and acidic residues" evidence="7">
    <location>
        <begin position="605"/>
        <end position="623"/>
    </location>
</feature>
<evidence type="ECO:0000256" key="7">
    <source>
        <dbReference type="SAM" id="MobiDB-lite"/>
    </source>
</evidence>
<name>A0AAV7XNK1_9NEOP</name>
<evidence type="ECO:0000256" key="5">
    <source>
        <dbReference type="ARBA" id="ARBA00022833"/>
    </source>
</evidence>
<feature type="compositionally biased region" description="Basic and acidic residues" evidence="7">
    <location>
        <begin position="570"/>
        <end position="580"/>
    </location>
</feature>
<dbReference type="PANTHER" id="PTHR13119">
    <property type="entry name" value="ZINC FINGER CCCH DOMAIN-CONTAINING PROTEI"/>
    <property type="match status" value="1"/>
</dbReference>
<feature type="compositionally biased region" description="Basic and acidic residues" evidence="7">
    <location>
        <begin position="920"/>
        <end position="942"/>
    </location>
</feature>
<dbReference type="PANTHER" id="PTHR13119:SF12">
    <property type="entry name" value="PROTEIN SUPPRESSOR OF SABLE"/>
    <property type="match status" value="1"/>
</dbReference>
<reference evidence="9" key="1">
    <citation type="submission" date="2022-12" db="EMBL/GenBank/DDBJ databases">
        <title>Chromosome-level genome assembly of the bean flower thrips Megalurothrips usitatus.</title>
        <authorList>
            <person name="Ma L."/>
            <person name="Liu Q."/>
            <person name="Li H."/>
            <person name="Cai W."/>
        </authorList>
    </citation>
    <scope>NUCLEOTIDE SEQUENCE</scope>
    <source>
        <strain evidence="9">Cailab_2022a</strain>
    </source>
</reference>
<keyword evidence="3" id="KW-0677">Repeat</keyword>
<proteinExistence type="predicted"/>
<feature type="compositionally biased region" description="Low complexity" evidence="7">
    <location>
        <begin position="1244"/>
        <end position="1256"/>
    </location>
</feature>
<gene>
    <name evidence="9" type="ORF">ONE63_009865</name>
</gene>
<organism evidence="9 10">
    <name type="scientific">Megalurothrips usitatus</name>
    <name type="common">bean blossom thrips</name>
    <dbReference type="NCBI Taxonomy" id="439358"/>
    <lineage>
        <taxon>Eukaryota</taxon>
        <taxon>Metazoa</taxon>
        <taxon>Ecdysozoa</taxon>
        <taxon>Arthropoda</taxon>
        <taxon>Hexapoda</taxon>
        <taxon>Insecta</taxon>
        <taxon>Pterygota</taxon>
        <taxon>Neoptera</taxon>
        <taxon>Paraneoptera</taxon>
        <taxon>Thysanoptera</taxon>
        <taxon>Terebrantia</taxon>
        <taxon>Thripoidea</taxon>
        <taxon>Thripidae</taxon>
        <taxon>Megalurothrips</taxon>
    </lineage>
</organism>
<feature type="region of interest" description="Disordered" evidence="7">
    <location>
        <begin position="1234"/>
        <end position="1265"/>
    </location>
</feature>
<dbReference type="SMART" id="SM00356">
    <property type="entry name" value="ZnF_C3H1"/>
    <property type="match status" value="3"/>
</dbReference>
<dbReference type="PROSITE" id="PS50103">
    <property type="entry name" value="ZF_C3H1"/>
    <property type="match status" value="3"/>
</dbReference>
<feature type="compositionally biased region" description="Polar residues" evidence="7">
    <location>
        <begin position="1"/>
        <end position="13"/>
    </location>
</feature>
<feature type="compositionally biased region" description="Basic and acidic residues" evidence="7">
    <location>
        <begin position="492"/>
        <end position="538"/>
    </location>
</feature>
<dbReference type="InterPro" id="IPR036855">
    <property type="entry name" value="Znf_CCCH_sf"/>
</dbReference>
<feature type="compositionally biased region" description="Low complexity" evidence="7">
    <location>
        <begin position="1124"/>
        <end position="1143"/>
    </location>
</feature>
<keyword evidence="10" id="KW-1185">Reference proteome</keyword>
<evidence type="ECO:0000259" key="8">
    <source>
        <dbReference type="PROSITE" id="PS50103"/>
    </source>
</evidence>
<dbReference type="InterPro" id="IPR045124">
    <property type="entry name" value="Su(sable)-like"/>
</dbReference>
<dbReference type="Pfam" id="PF22623">
    <property type="entry name" value="zf-CCCH_9"/>
    <property type="match status" value="1"/>
</dbReference>
<evidence type="ECO:0000313" key="9">
    <source>
        <dbReference type="EMBL" id="KAJ1525017.1"/>
    </source>
</evidence>
<feature type="compositionally biased region" description="Acidic residues" evidence="7">
    <location>
        <begin position="258"/>
        <end position="267"/>
    </location>
</feature>
<feature type="compositionally biased region" description="Low complexity" evidence="7">
    <location>
        <begin position="43"/>
        <end position="53"/>
    </location>
</feature>
<accession>A0AAV7XNK1</accession>
<evidence type="ECO:0000256" key="6">
    <source>
        <dbReference type="PROSITE-ProRule" id="PRU00723"/>
    </source>
</evidence>
<feature type="compositionally biased region" description="Basic and acidic residues" evidence="7">
    <location>
        <begin position="688"/>
        <end position="699"/>
    </location>
</feature>
<feature type="compositionally biased region" description="Acidic residues" evidence="7">
    <location>
        <begin position="700"/>
        <end position="718"/>
    </location>
</feature>
<feature type="compositionally biased region" description="Pro residues" evidence="7">
    <location>
        <begin position="54"/>
        <end position="71"/>
    </location>
</feature>